<gene>
    <name evidence="1" type="primary">Contig11685.g12498</name>
    <name evidence="1" type="ORF">STYLEM_18067</name>
</gene>
<dbReference type="Gene3D" id="3.30.70.1060">
    <property type="entry name" value="Dimeric alpha+beta barrel"/>
    <property type="match status" value="1"/>
</dbReference>
<proteinExistence type="predicted"/>
<dbReference type="EMBL" id="CCKQ01017059">
    <property type="protein sequence ID" value="CDW88940.1"/>
    <property type="molecule type" value="Genomic_DNA"/>
</dbReference>
<sequence length="156" mass="18668">MLLNQCLKTQANFSLKRNWSLSTLLIRGFSNSQVPQQIGSFEQHFQIPPRYFLVTYKLNDNFQDESDQYREEHTSRVKKLIEGQRIVFRGDVRNKENNGHSEIFFVYQAKDERDPHSFIMGDQYYQNGLVKNWEIKELDLIHAERDDEIMISSKYR</sequence>
<name>A0A078B347_STYLE</name>
<keyword evidence="2" id="KW-1185">Reference proteome</keyword>
<evidence type="ECO:0000313" key="2">
    <source>
        <dbReference type="Proteomes" id="UP000039865"/>
    </source>
</evidence>
<dbReference type="SUPFAM" id="SSF54909">
    <property type="entry name" value="Dimeric alpha+beta barrel"/>
    <property type="match status" value="1"/>
</dbReference>
<accession>A0A078B347</accession>
<reference evidence="1 2" key="1">
    <citation type="submission" date="2014-06" db="EMBL/GenBank/DDBJ databases">
        <authorList>
            <person name="Swart Estienne"/>
        </authorList>
    </citation>
    <scope>NUCLEOTIDE SEQUENCE [LARGE SCALE GENOMIC DNA]</scope>
    <source>
        <strain evidence="1 2">130c</strain>
    </source>
</reference>
<dbReference type="OMA" id="KENNGHS"/>
<dbReference type="InParanoid" id="A0A078B347"/>
<evidence type="ECO:0000313" key="1">
    <source>
        <dbReference type="EMBL" id="CDW88940.1"/>
    </source>
</evidence>
<dbReference type="InterPro" id="IPR011008">
    <property type="entry name" value="Dimeric_a/b-barrel"/>
</dbReference>
<dbReference type="Proteomes" id="UP000039865">
    <property type="component" value="Unassembled WGS sequence"/>
</dbReference>
<organism evidence="1 2">
    <name type="scientific">Stylonychia lemnae</name>
    <name type="common">Ciliate</name>
    <dbReference type="NCBI Taxonomy" id="5949"/>
    <lineage>
        <taxon>Eukaryota</taxon>
        <taxon>Sar</taxon>
        <taxon>Alveolata</taxon>
        <taxon>Ciliophora</taxon>
        <taxon>Intramacronucleata</taxon>
        <taxon>Spirotrichea</taxon>
        <taxon>Stichotrichia</taxon>
        <taxon>Sporadotrichida</taxon>
        <taxon>Oxytrichidae</taxon>
        <taxon>Stylonychinae</taxon>
        <taxon>Stylonychia</taxon>
    </lineage>
</organism>
<dbReference type="AlphaFoldDB" id="A0A078B347"/>
<protein>
    <recommendedName>
        <fullName evidence="3">YCII-related domain-containing protein</fullName>
    </recommendedName>
</protein>
<evidence type="ECO:0008006" key="3">
    <source>
        <dbReference type="Google" id="ProtNLM"/>
    </source>
</evidence>
<dbReference type="OrthoDB" id="10503764at2759"/>